<evidence type="ECO:0000313" key="1">
    <source>
        <dbReference type="EMBL" id="KAI9920689.1"/>
    </source>
</evidence>
<dbReference type="EMBL" id="CM047580">
    <property type="protein sequence ID" value="KAI9920689.1"/>
    <property type="molecule type" value="Genomic_DNA"/>
</dbReference>
<keyword evidence="2" id="KW-1185">Reference proteome</keyword>
<organism evidence="1 2">
    <name type="scientific">Peronosclerospora sorghi</name>
    <dbReference type="NCBI Taxonomy" id="230839"/>
    <lineage>
        <taxon>Eukaryota</taxon>
        <taxon>Sar</taxon>
        <taxon>Stramenopiles</taxon>
        <taxon>Oomycota</taxon>
        <taxon>Peronosporomycetes</taxon>
        <taxon>Peronosporales</taxon>
        <taxon>Peronosporaceae</taxon>
        <taxon>Peronosclerospora</taxon>
    </lineage>
</organism>
<protein>
    <submittedName>
        <fullName evidence="1">Uncharacterized protein</fullName>
    </submittedName>
</protein>
<sequence>MVSSMGFKLSFRCDTTVICAHVLNKGQKTAQFSTLHKLFEILCTRVYGDEDAETAMLCEVEGQFVYKP</sequence>
<accession>A0ACC0WRL2</accession>
<comment type="caution">
    <text evidence="1">The sequence shown here is derived from an EMBL/GenBank/DDBJ whole genome shotgun (WGS) entry which is preliminary data.</text>
</comment>
<gene>
    <name evidence="1" type="ORF">PsorP6_002587</name>
</gene>
<name>A0ACC0WRL2_9STRA</name>
<reference evidence="1 2" key="1">
    <citation type="journal article" date="2022" name="bioRxiv">
        <title>The genome of the oomycete Peronosclerospora sorghi, a cosmopolitan pathogen of maize and sorghum, is inflated with dispersed pseudogenes.</title>
        <authorList>
            <person name="Fletcher K."/>
            <person name="Martin F."/>
            <person name="Isakeit T."/>
            <person name="Cavanaugh K."/>
            <person name="Magill C."/>
            <person name="Michelmore R."/>
        </authorList>
    </citation>
    <scope>NUCLEOTIDE SEQUENCE [LARGE SCALE GENOMIC DNA]</scope>
    <source>
        <strain evidence="1">P6</strain>
    </source>
</reference>
<proteinExistence type="predicted"/>
<dbReference type="Proteomes" id="UP001163321">
    <property type="component" value="Chromosome 1"/>
</dbReference>
<evidence type="ECO:0000313" key="2">
    <source>
        <dbReference type="Proteomes" id="UP001163321"/>
    </source>
</evidence>